<protein>
    <recommendedName>
        <fullName evidence="6">Major facilitator superfamily (MFS) profile domain-containing protein</fullName>
    </recommendedName>
</protein>
<sequence length="104" mass="10422">MACGQPGPNATTFTLPAEVFPSEMRAAGHGFAAGCGKLGAALGTFLFPVLLAGIGEAALLYAVAGACACGFLVTFAFRVETRGHSLDELSGAQAIALAPRITPP</sequence>
<evidence type="ECO:0000256" key="2">
    <source>
        <dbReference type="ARBA" id="ARBA00022692"/>
    </source>
</evidence>
<evidence type="ECO:0000256" key="4">
    <source>
        <dbReference type="ARBA" id="ARBA00023136"/>
    </source>
</evidence>
<comment type="subcellular location">
    <subcellularLocation>
        <location evidence="1">Cell membrane</location>
        <topology evidence="1">Multi-pass membrane protein</topology>
    </subcellularLocation>
</comment>
<dbReference type="EMBL" id="BAAAUF010000050">
    <property type="protein sequence ID" value="GAA3063111.1"/>
    <property type="molecule type" value="Genomic_DNA"/>
</dbReference>
<gene>
    <name evidence="7" type="ORF">GCM10010448_53080</name>
</gene>
<evidence type="ECO:0000256" key="1">
    <source>
        <dbReference type="ARBA" id="ARBA00004651"/>
    </source>
</evidence>
<evidence type="ECO:0000259" key="6">
    <source>
        <dbReference type="PROSITE" id="PS50850"/>
    </source>
</evidence>
<dbReference type="InterPro" id="IPR036259">
    <property type="entry name" value="MFS_trans_sf"/>
</dbReference>
<organism evidence="7 8">
    <name type="scientific">Streptomyces glomeratus</name>
    <dbReference type="NCBI Taxonomy" id="284452"/>
    <lineage>
        <taxon>Bacteria</taxon>
        <taxon>Bacillati</taxon>
        <taxon>Actinomycetota</taxon>
        <taxon>Actinomycetes</taxon>
        <taxon>Kitasatosporales</taxon>
        <taxon>Streptomycetaceae</taxon>
        <taxon>Streptomyces</taxon>
    </lineage>
</organism>
<keyword evidence="2 5" id="KW-0812">Transmembrane</keyword>
<dbReference type="Gene3D" id="1.20.1250.20">
    <property type="entry name" value="MFS general substrate transporter like domains"/>
    <property type="match status" value="1"/>
</dbReference>
<proteinExistence type="predicted"/>
<dbReference type="Proteomes" id="UP001501532">
    <property type="component" value="Unassembled WGS sequence"/>
</dbReference>
<reference evidence="8" key="1">
    <citation type="journal article" date="2019" name="Int. J. Syst. Evol. Microbiol.">
        <title>The Global Catalogue of Microorganisms (GCM) 10K type strain sequencing project: providing services to taxonomists for standard genome sequencing and annotation.</title>
        <authorList>
            <consortium name="The Broad Institute Genomics Platform"/>
            <consortium name="The Broad Institute Genome Sequencing Center for Infectious Disease"/>
            <person name="Wu L."/>
            <person name="Ma J."/>
        </authorList>
    </citation>
    <scope>NUCLEOTIDE SEQUENCE [LARGE SCALE GENOMIC DNA]</scope>
    <source>
        <strain evidence="8">JCM 9091</strain>
    </source>
</reference>
<dbReference type="InterPro" id="IPR020846">
    <property type="entry name" value="MFS_dom"/>
</dbReference>
<feature type="transmembrane region" description="Helical" evidence="5">
    <location>
        <begin position="58"/>
        <end position="77"/>
    </location>
</feature>
<keyword evidence="4 5" id="KW-0472">Membrane</keyword>
<dbReference type="SUPFAM" id="SSF103473">
    <property type="entry name" value="MFS general substrate transporter"/>
    <property type="match status" value="1"/>
</dbReference>
<evidence type="ECO:0000256" key="5">
    <source>
        <dbReference type="SAM" id="Phobius"/>
    </source>
</evidence>
<name>A0ABP6LVP6_9ACTN</name>
<keyword evidence="3 5" id="KW-1133">Transmembrane helix</keyword>
<evidence type="ECO:0000313" key="7">
    <source>
        <dbReference type="EMBL" id="GAA3063111.1"/>
    </source>
</evidence>
<dbReference type="Pfam" id="PF00083">
    <property type="entry name" value="Sugar_tr"/>
    <property type="match status" value="1"/>
</dbReference>
<feature type="transmembrane region" description="Helical" evidence="5">
    <location>
        <begin position="31"/>
        <end position="52"/>
    </location>
</feature>
<accession>A0ABP6LVP6</accession>
<evidence type="ECO:0000256" key="3">
    <source>
        <dbReference type="ARBA" id="ARBA00022989"/>
    </source>
</evidence>
<keyword evidence="8" id="KW-1185">Reference proteome</keyword>
<feature type="domain" description="Major facilitator superfamily (MFS) profile" evidence="6">
    <location>
        <begin position="1"/>
        <end position="82"/>
    </location>
</feature>
<dbReference type="RefSeq" id="WP_234516970.1">
    <property type="nucleotide sequence ID" value="NZ_BAAAUF010000050.1"/>
</dbReference>
<evidence type="ECO:0000313" key="8">
    <source>
        <dbReference type="Proteomes" id="UP001501532"/>
    </source>
</evidence>
<dbReference type="InterPro" id="IPR005828">
    <property type="entry name" value="MFS_sugar_transport-like"/>
</dbReference>
<comment type="caution">
    <text evidence="7">The sequence shown here is derived from an EMBL/GenBank/DDBJ whole genome shotgun (WGS) entry which is preliminary data.</text>
</comment>
<dbReference type="PROSITE" id="PS50850">
    <property type="entry name" value="MFS"/>
    <property type="match status" value="1"/>
</dbReference>